<dbReference type="NCBIfam" id="TIGR01141">
    <property type="entry name" value="hisC"/>
    <property type="match status" value="1"/>
</dbReference>
<dbReference type="SUPFAM" id="SSF53383">
    <property type="entry name" value="PLP-dependent transferases"/>
    <property type="match status" value="1"/>
</dbReference>
<evidence type="ECO:0000256" key="2">
    <source>
        <dbReference type="ARBA" id="ARBA00005011"/>
    </source>
</evidence>
<dbReference type="InterPro" id="IPR015424">
    <property type="entry name" value="PyrdxlP-dep_Trfase"/>
</dbReference>
<keyword evidence="13" id="KW-1185">Reference proteome</keyword>
<keyword evidence="5" id="KW-0028">Amino-acid biosynthesis</keyword>
<evidence type="ECO:0000256" key="9">
    <source>
        <dbReference type="ARBA" id="ARBA00030262"/>
    </source>
</evidence>
<dbReference type="OMA" id="NFVQFGR"/>
<evidence type="ECO:0000259" key="11">
    <source>
        <dbReference type="Pfam" id="PF00155"/>
    </source>
</evidence>
<reference evidence="13" key="1">
    <citation type="journal article" date="2019" name="Nat. Commun.">
        <title>Expansion of phycobilisome linker gene families in mesophilic red algae.</title>
        <authorList>
            <person name="Lee J."/>
            <person name="Kim D."/>
            <person name="Bhattacharya D."/>
            <person name="Yoon H.S."/>
        </authorList>
    </citation>
    <scope>NUCLEOTIDE SEQUENCE [LARGE SCALE GENOMIC DNA]</scope>
    <source>
        <strain evidence="13">CCMP 1328</strain>
    </source>
</reference>
<name>A0A5J4Z2T1_PORPP</name>
<accession>A0A5J4Z2T1</accession>
<evidence type="ECO:0000256" key="7">
    <source>
        <dbReference type="ARBA" id="ARBA00022898"/>
    </source>
</evidence>
<organism evidence="12 13">
    <name type="scientific">Porphyridium purpureum</name>
    <name type="common">Red alga</name>
    <name type="synonym">Porphyridium cruentum</name>
    <dbReference type="NCBI Taxonomy" id="35688"/>
    <lineage>
        <taxon>Eukaryota</taxon>
        <taxon>Rhodophyta</taxon>
        <taxon>Bangiophyceae</taxon>
        <taxon>Porphyridiales</taxon>
        <taxon>Porphyridiaceae</taxon>
        <taxon>Porphyridium</taxon>
    </lineage>
</organism>
<comment type="caution">
    <text evidence="12">The sequence shown here is derived from an EMBL/GenBank/DDBJ whole genome shotgun (WGS) entry which is preliminary data.</text>
</comment>
<evidence type="ECO:0000256" key="8">
    <source>
        <dbReference type="ARBA" id="ARBA00023102"/>
    </source>
</evidence>
<comment type="catalytic activity">
    <reaction evidence="10">
        <text>L-histidinol phosphate + 2-oxoglutarate = 3-(imidazol-4-yl)-2-oxopropyl phosphate + L-glutamate</text>
        <dbReference type="Rhea" id="RHEA:23744"/>
        <dbReference type="ChEBI" id="CHEBI:16810"/>
        <dbReference type="ChEBI" id="CHEBI:29985"/>
        <dbReference type="ChEBI" id="CHEBI:57766"/>
        <dbReference type="ChEBI" id="CHEBI:57980"/>
        <dbReference type="EC" id="2.6.1.9"/>
    </reaction>
</comment>
<dbReference type="Gene3D" id="3.40.640.10">
    <property type="entry name" value="Type I PLP-dependent aspartate aminotransferase-like (Major domain)"/>
    <property type="match status" value="1"/>
</dbReference>
<dbReference type="InterPro" id="IPR015421">
    <property type="entry name" value="PyrdxlP-dep_Trfase_major"/>
</dbReference>
<evidence type="ECO:0000313" key="12">
    <source>
        <dbReference type="EMBL" id="KAA8498161.1"/>
    </source>
</evidence>
<dbReference type="GO" id="GO:0000105">
    <property type="term" value="P:L-histidine biosynthetic process"/>
    <property type="evidence" value="ECO:0007669"/>
    <property type="project" value="UniProtKB-KW"/>
</dbReference>
<dbReference type="EMBL" id="VRMN01000001">
    <property type="protein sequence ID" value="KAA8498161.1"/>
    <property type="molecule type" value="Genomic_DNA"/>
</dbReference>
<dbReference type="InterPro" id="IPR015422">
    <property type="entry name" value="PyrdxlP-dep_Trfase_small"/>
</dbReference>
<keyword evidence="4 12" id="KW-0032">Aminotransferase</keyword>
<dbReference type="PANTHER" id="PTHR42885">
    <property type="entry name" value="HISTIDINOL-PHOSPHATE AMINOTRANSFERASE-RELATED"/>
    <property type="match status" value="1"/>
</dbReference>
<comment type="pathway">
    <text evidence="2">Amino-acid biosynthesis; L-histidine biosynthesis; L-histidine from 5-phospho-alpha-D-ribose 1-diphosphate: step 7/9.</text>
</comment>
<evidence type="ECO:0000256" key="4">
    <source>
        <dbReference type="ARBA" id="ARBA00022576"/>
    </source>
</evidence>
<dbReference type="Proteomes" id="UP000324585">
    <property type="component" value="Unassembled WGS sequence"/>
</dbReference>
<evidence type="ECO:0000256" key="6">
    <source>
        <dbReference type="ARBA" id="ARBA00022679"/>
    </source>
</evidence>
<feature type="domain" description="Aminotransferase class I/classII large" evidence="11">
    <location>
        <begin position="114"/>
        <end position="443"/>
    </location>
</feature>
<protein>
    <recommendedName>
        <fullName evidence="3">histidinol-phosphate transaminase</fullName>
        <ecNumber evidence="3">2.6.1.9</ecNumber>
    </recommendedName>
    <alternativeName>
        <fullName evidence="9">Imidazole acetol-phosphate transaminase</fullName>
    </alternativeName>
</protein>
<dbReference type="AlphaFoldDB" id="A0A5J4Z2T1"/>
<evidence type="ECO:0000256" key="10">
    <source>
        <dbReference type="ARBA" id="ARBA00047481"/>
    </source>
</evidence>
<dbReference type="PANTHER" id="PTHR42885:SF2">
    <property type="entry name" value="HISTIDINOL-PHOSPHATE AMINOTRANSFERASE"/>
    <property type="match status" value="1"/>
</dbReference>
<evidence type="ECO:0000313" key="13">
    <source>
        <dbReference type="Proteomes" id="UP000324585"/>
    </source>
</evidence>
<evidence type="ECO:0000256" key="3">
    <source>
        <dbReference type="ARBA" id="ARBA00012748"/>
    </source>
</evidence>
<dbReference type="Gene3D" id="3.90.1150.10">
    <property type="entry name" value="Aspartate Aminotransferase, domain 1"/>
    <property type="match status" value="1"/>
</dbReference>
<dbReference type="GO" id="GO:0004400">
    <property type="term" value="F:histidinol-phosphate transaminase activity"/>
    <property type="evidence" value="ECO:0007669"/>
    <property type="project" value="UniProtKB-EC"/>
</dbReference>
<keyword evidence="6 12" id="KW-0808">Transferase</keyword>
<keyword evidence="7" id="KW-0663">Pyridoxal phosphate</keyword>
<dbReference type="OrthoDB" id="2015537at2759"/>
<sequence>MSVPGFVAAATARARRGAIAGAGPSVSKAPSTSGVRRSRAWMSVSKDDVASETAPIAMSTSDYPDVLVGSGQREARQRKFSVKDAIRPELIDMDAYTPILPYEILAQRLGMEPKDIVKLDANENPFGPSPKVSDALRDAPFLHIYPDPESLFLREALEEYTGLPKEHLLVGAGADEIIDLLFRLFITPAQGESVVNFPPTFGMYKFDSDVNGATCINLMRDAEFRIPIDELEALYESGNPAKPPKMVFVTSPNNPDGSTITDSLLRRLLKLPSLIVLDEAYFEFCGETRIGWVREFDNLVVLRTFSKWAALAGMRVGYGAFPLEIIQHLWKIKQPYNVGVASQLAATVSVQDRADLLDKVEKMKAERTRFYEEVKRFDWLQPFPSSSNYVLCRVQGGRRAVDVKQQLAKRGILIRYYSSAGLAECIRVSMGTPEQMTRLYDALAEL</sequence>
<dbReference type="HAMAP" id="MF_01023">
    <property type="entry name" value="HisC_aminotrans_2"/>
    <property type="match status" value="1"/>
</dbReference>
<evidence type="ECO:0000256" key="1">
    <source>
        <dbReference type="ARBA" id="ARBA00001933"/>
    </source>
</evidence>
<dbReference type="InterPro" id="IPR004839">
    <property type="entry name" value="Aminotransferase_I/II_large"/>
</dbReference>
<gene>
    <name evidence="12" type="ORF">FVE85_5746</name>
</gene>
<comment type="cofactor">
    <cofactor evidence="1">
        <name>pyridoxal 5'-phosphate</name>
        <dbReference type="ChEBI" id="CHEBI:597326"/>
    </cofactor>
</comment>
<evidence type="ECO:0000256" key="5">
    <source>
        <dbReference type="ARBA" id="ARBA00022605"/>
    </source>
</evidence>
<dbReference type="InterPro" id="IPR005861">
    <property type="entry name" value="HisP_aminotrans"/>
</dbReference>
<dbReference type="GO" id="GO:0030170">
    <property type="term" value="F:pyridoxal phosphate binding"/>
    <property type="evidence" value="ECO:0007669"/>
    <property type="project" value="InterPro"/>
</dbReference>
<dbReference type="CDD" id="cd00609">
    <property type="entry name" value="AAT_like"/>
    <property type="match status" value="1"/>
</dbReference>
<keyword evidence="8" id="KW-0368">Histidine biosynthesis</keyword>
<proteinExistence type="inferred from homology"/>
<dbReference type="EC" id="2.6.1.9" evidence="3"/>
<dbReference type="Pfam" id="PF00155">
    <property type="entry name" value="Aminotran_1_2"/>
    <property type="match status" value="1"/>
</dbReference>